<dbReference type="InterPro" id="IPR003450">
    <property type="entry name" value="Replication_origin-bd"/>
</dbReference>
<name>A0A7M3UP97_POV01</name>
<reference evidence="2" key="1">
    <citation type="submission" date="2020-06" db="EMBL/GenBank/DDBJ databases">
        <title>Lateral gene transfer of anion-conducting channel rhodopsins between green algae and giant viruses.</title>
        <authorList>
            <person name="Rozenberg A."/>
            <person name="Oppermann J."/>
            <person name="Wietek J."/>
            <person name="Fernandez Lahore R.G."/>
            <person name="Sandaa R.-A."/>
            <person name="Bratbak G."/>
            <person name="Hegemann P."/>
            <person name="Beja O."/>
        </authorList>
    </citation>
    <scope>NUCLEOTIDE SEQUENCE</scope>
    <source>
        <strain evidence="2">01B</strain>
    </source>
</reference>
<organism evidence="2">
    <name type="scientific">Pyramimonas orientalis virus</name>
    <name type="common">PoV01</name>
    <dbReference type="NCBI Taxonomy" id="455367"/>
    <lineage>
        <taxon>Viruses</taxon>
        <taxon>Varidnaviria</taxon>
        <taxon>Bamfordvirae</taxon>
        <taxon>Nucleocytoviricota</taxon>
        <taxon>Megaviricetes</taxon>
        <taxon>Imitervirales</taxon>
        <taxon>Allomimiviridae</taxon>
        <taxon>Heliosvirus</taxon>
        <taxon>Heliosvirus raunefjordenense</taxon>
    </lineage>
</organism>
<sequence>MIKIKEKVNKEVLERLIKVKSPLINQEQYEMLLKIEKYKGDSYYVKYKKSEYDGVEAGRYFARSKGSIQFLQRHLRGSLCEGIFVDVDMKNSNYIILENLAKQNNIEHSVLIEFNKDRENTLKQIGKMLKRTRDEMKELFSSIICGGSVNTWMKKYKVQKVPDMVDKLIKEIEVIKEELLKLDKYKKYINIAVASKRKKTTDSSLYNVSGTSLSFLLQDIESEILMSFVKRANDKHKLKAGVLMHDGCLFHYDKSNVIPDDILRDMEDYVNDTLGYRIQLLCKKHEVNNDLFDTSHLKDEDTEPYYINNGNRKMNEEYTQNSMRSYPIDKPIVCIKANMGVGKTVELDNLIGKIPSNKKMLIVSYVQTLCDTYYNKFERYGFKLYKNMKHEDYLKEDRIIICLDSIYKLSIDNDFFDYVFVDECLSVMEHFQSSVMREVNENMETLTSCLMQCKHIYFIDANVDSAMMENTVSWLERMKNVKSHWIYNKYVRETNRKAYFIHNEDLKKKVSHVMDLLKKGKRVVCPCSSKFMVDTLYETVSSLLPNLNIKRYTSESSRSELYKDSLDTNNAWSNIDLLIYSPTISAGVSFEKPHFHVLVAFFESSMLFASANTCIQQLFRVRQLIDGDMYIFINSMKYELPVTEKEIEKQLQKDVKSIANVLENCNKFVELDTKTYKRGFNKRALSFQIIKNILLAKNQSLMHFTSIMKNAMKSNGIQFETVIDTISVSNIKVVTSTHEDEIKEQYIKQFEDNGKELVLSRDEMDDMEKSMRNGRVDVLKEMRVKRNITINLNNWQSKINKISIEFFKMNVLSVNDVEQKNINQMITCAHRYKRLDTPISEAYKLLHNQFDGGTKSDSNFKIFRNITKTGHQQTIQAKRMLIEVFGAEDGKYKDCIFEIKFKEDDWKPNLVKYLKSLDKSEYSSLLSLFQLWDNKNKSKETSYKNISNFETDKSKLPSGFVRTVMKKTFKIDFIQSRCKNYMIFDKSFWDDISGQNETFLTKSSKCMDERAEDLINEYY</sequence>
<gene>
    <name evidence="2" type="ORF">HWQ62_00441</name>
</gene>
<dbReference type="GO" id="GO:0006260">
    <property type="term" value="P:DNA replication"/>
    <property type="evidence" value="ECO:0007669"/>
    <property type="project" value="InterPro"/>
</dbReference>
<accession>A0A7M3UP97</accession>
<evidence type="ECO:0000313" key="2">
    <source>
        <dbReference type="EMBL" id="QOI90572.1"/>
    </source>
</evidence>
<dbReference type="Pfam" id="PF02399">
    <property type="entry name" value="Herpes_ori_bp"/>
    <property type="match status" value="1"/>
</dbReference>
<dbReference type="GO" id="GO:0003688">
    <property type="term" value="F:DNA replication origin binding"/>
    <property type="evidence" value="ECO:0007669"/>
    <property type="project" value="InterPro"/>
</dbReference>
<evidence type="ECO:0000259" key="1">
    <source>
        <dbReference type="Pfam" id="PF02399"/>
    </source>
</evidence>
<dbReference type="GO" id="GO:0005524">
    <property type="term" value="F:ATP binding"/>
    <property type="evidence" value="ECO:0007669"/>
    <property type="project" value="InterPro"/>
</dbReference>
<dbReference type="Gene3D" id="3.40.50.300">
    <property type="entry name" value="P-loop containing nucleotide triphosphate hydrolases"/>
    <property type="match status" value="1"/>
</dbReference>
<dbReference type="InterPro" id="IPR027417">
    <property type="entry name" value="P-loop_NTPase"/>
</dbReference>
<protein>
    <recommendedName>
        <fullName evidence="1">Replication origin-binding protein domain-containing protein</fullName>
    </recommendedName>
</protein>
<proteinExistence type="predicted"/>
<organismHost>
    <name type="scientific">Pyramimonas plurioculata</name>
    <dbReference type="NCBI Taxonomy" id="36893"/>
</organismHost>
<dbReference type="EMBL" id="MT663540">
    <property type="protein sequence ID" value="QOI90572.1"/>
    <property type="molecule type" value="Genomic_DNA"/>
</dbReference>
<dbReference type="SUPFAM" id="SSF52540">
    <property type="entry name" value="P-loop containing nucleoside triphosphate hydrolases"/>
    <property type="match status" value="1"/>
</dbReference>
<feature type="domain" description="Replication origin-binding protein" evidence="1">
    <location>
        <begin position="325"/>
        <end position="636"/>
    </location>
</feature>